<reference evidence="1 2" key="1">
    <citation type="journal article" date="2009" name="Stand. Genomic Sci.">
        <title>Complete genome sequence of Kangiella koreensis type strain (SW-125).</title>
        <authorList>
            <person name="Han C."/>
            <person name="Sikorski J."/>
            <person name="Lapidus A."/>
            <person name="Nolan M."/>
            <person name="Glavina Del Rio T."/>
            <person name="Tice H."/>
            <person name="Cheng J.F."/>
            <person name="Lucas S."/>
            <person name="Chen F."/>
            <person name="Copeland A."/>
            <person name="Ivanova N."/>
            <person name="Mavromatis K."/>
            <person name="Ovchinnikova G."/>
            <person name="Pati A."/>
            <person name="Bruce D."/>
            <person name="Goodwin L."/>
            <person name="Pitluck S."/>
            <person name="Chen A."/>
            <person name="Palaniappan K."/>
            <person name="Land M."/>
            <person name="Hauser L."/>
            <person name="Chang Y.J."/>
            <person name="Jeffries C.D."/>
            <person name="Chain P."/>
            <person name="Saunders E."/>
            <person name="Brettin T."/>
            <person name="Goker M."/>
            <person name="Tindall B.J."/>
            <person name="Bristow J."/>
            <person name="Eisen J.A."/>
            <person name="Markowitz V."/>
            <person name="Hugenholtz P."/>
            <person name="Kyrpides N.C."/>
            <person name="Klenk H.P."/>
            <person name="Detter J.C."/>
        </authorList>
    </citation>
    <scope>NUCLEOTIDE SEQUENCE [LARGE SCALE GENOMIC DNA]</scope>
    <source>
        <strain evidence="2">DSM 16069 / KCTC 12182 / SW-125</strain>
    </source>
</reference>
<dbReference type="EMBL" id="CP001707">
    <property type="protein sequence ID" value="ACV26676.1"/>
    <property type="molecule type" value="Genomic_DNA"/>
</dbReference>
<dbReference type="KEGG" id="kko:Kkor_1257"/>
<evidence type="ECO:0000313" key="2">
    <source>
        <dbReference type="Proteomes" id="UP000001231"/>
    </source>
</evidence>
<evidence type="ECO:0008006" key="3">
    <source>
        <dbReference type="Google" id="ProtNLM"/>
    </source>
</evidence>
<proteinExistence type="predicted"/>
<dbReference type="HOGENOM" id="CLU_1183896_0_0_6"/>
<organism evidence="1 2">
    <name type="scientific">Kangiella koreensis (strain DSM 16069 / JCM 12317 / KCTC 12182 / SW-125)</name>
    <dbReference type="NCBI Taxonomy" id="523791"/>
    <lineage>
        <taxon>Bacteria</taxon>
        <taxon>Pseudomonadati</taxon>
        <taxon>Pseudomonadota</taxon>
        <taxon>Gammaproteobacteria</taxon>
        <taxon>Kangiellales</taxon>
        <taxon>Kangiellaceae</taxon>
        <taxon>Kangiella</taxon>
    </lineage>
</organism>
<dbReference type="Proteomes" id="UP000001231">
    <property type="component" value="Chromosome"/>
</dbReference>
<name>C7RBN4_KANKD</name>
<protein>
    <recommendedName>
        <fullName evidence="3">TnsA endonuclease N-terminal domain-containing protein</fullName>
    </recommendedName>
</protein>
<dbReference type="AlphaFoldDB" id="C7RBN4"/>
<dbReference type="RefSeq" id="WP_012801190.1">
    <property type="nucleotide sequence ID" value="NC_013166.1"/>
</dbReference>
<sequence>MTKNKLLEVMTDKSVDFLRHPVCHHTPLSFRRKTNYYEQIMLKHPLPSPFHSLAEYLHGGLLEADPSVQSYVPQPYQFKINGKRYIPDVFVIRGNQKIVMEIKPEAQTPFHYEQYLEPFLHKYQIRFEVITNESILAQEQKAVNWLKIVQVLVAANKSRIRTTQLQDEIMSKLLMSDEGIELGDFIDSGDRQRTYATEVAVFRLAHAGLISLALEQSDLGFDTVLSL</sequence>
<dbReference type="OrthoDB" id="6197764at2"/>
<keyword evidence="2" id="KW-1185">Reference proteome</keyword>
<evidence type="ECO:0000313" key="1">
    <source>
        <dbReference type="EMBL" id="ACV26676.1"/>
    </source>
</evidence>
<dbReference type="STRING" id="523791.Kkor_1257"/>
<accession>C7RBN4</accession>
<gene>
    <name evidence="1" type="ordered locus">Kkor_1257</name>
</gene>
<dbReference type="InParanoid" id="C7RBN4"/>